<dbReference type="SUPFAM" id="SSF56801">
    <property type="entry name" value="Acetyl-CoA synthetase-like"/>
    <property type="match status" value="1"/>
</dbReference>
<evidence type="ECO:0008006" key="3">
    <source>
        <dbReference type="Google" id="ProtNLM"/>
    </source>
</evidence>
<dbReference type="Gene3D" id="3.40.50.12780">
    <property type="entry name" value="N-terminal domain of ligase-like"/>
    <property type="match status" value="1"/>
</dbReference>
<name>A0ABW5D4L2_9BACT</name>
<proteinExistence type="predicted"/>
<reference evidence="2" key="1">
    <citation type="journal article" date="2019" name="Int. J. Syst. Evol. Microbiol.">
        <title>The Global Catalogue of Microorganisms (GCM) 10K type strain sequencing project: providing services to taxonomists for standard genome sequencing and annotation.</title>
        <authorList>
            <consortium name="The Broad Institute Genomics Platform"/>
            <consortium name="The Broad Institute Genome Sequencing Center for Infectious Disease"/>
            <person name="Wu L."/>
            <person name="Ma J."/>
        </authorList>
    </citation>
    <scope>NUCLEOTIDE SEQUENCE [LARGE SCALE GENOMIC DNA]</scope>
    <source>
        <strain evidence="2">CGMCC 4.7106</strain>
    </source>
</reference>
<accession>A0ABW5D4L2</accession>
<organism evidence="1 2">
    <name type="scientific">Luteolibacter algae</name>
    <dbReference type="NCBI Taxonomy" id="454151"/>
    <lineage>
        <taxon>Bacteria</taxon>
        <taxon>Pseudomonadati</taxon>
        <taxon>Verrucomicrobiota</taxon>
        <taxon>Verrucomicrobiia</taxon>
        <taxon>Verrucomicrobiales</taxon>
        <taxon>Verrucomicrobiaceae</taxon>
        <taxon>Luteolibacter</taxon>
    </lineage>
</organism>
<keyword evidence="2" id="KW-1185">Reference proteome</keyword>
<comment type="caution">
    <text evidence="1">The sequence shown here is derived from an EMBL/GenBank/DDBJ whole genome shotgun (WGS) entry which is preliminary data.</text>
</comment>
<protein>
    <recommendedName>
        <fullName evidence="3">Acyl-protein synthetase LuxE domain-containing protein</fullName>
    </recommendedName>
</protein>
<sequence length="335" mass="37001">MSLKEKLLAWMRGGEASFDEMALAVFAHQFRENTAYRRYCESLGKTPGTVDSWLEIPAVPTDVFKLPEIGIRCFPADRIGGFFLTSGTTQEVKGKHEFTDLEMYRAAVLGGWRELGMPNLTCPSFFSQRASDAPHSSLVRMFEILAEDLDADWRIDGGGVLETHGFFPEAPTEVLGTSLALLRVCEQMPALELPEGSWIFETGGSKGLRKSFRAEEVRSLLSQHFGIPLSRIVNEYGMTELFSQFYKWGGEETHKGPPWVGVRVLNVETGHLAARGEIGYLEIIDLANLESVSAIRTQDLAIAAGDREFHLIGRDPAAIARGCSRGVEDVLGEAV</sequence>
<evidence type="ECO:0000313" key="2">
    <source>
        <dbReference type="Proteomes" id="UP001597375"/>
    </source>
</evidence>
<dbReference type="InterPro" id="IPR042099">
    <property type="entry name" value="ANL_N_sf"/>
</dbReference>
<dbReference type="EMBL" id="JBHUIT010000002">
    <property type="protein sequence ID" value="MFD2255649.1"/>
    <property type="molecule type" value="Genomic_DNA"/>
</dbReference>
<gene>
    <name evidence="1" type="ORF">ACFSSA_03090</name>
</gene>
<dbReference type="Proteomes" id="UP001597375">
    <property type="component" value="Unassembled WGS sequence"/>
</dbReference>
<evidence type="ECO:0000313" key="1">
    <source>
        <dbReference type="EMBL" id="MFD2255649.1"/>
    </source>
</evidence>